<name>A0A1G6YFI8_9EURY</name>
<dbReference type="Proteomes" id="UP000199320">
    <property type="component" value="Unassembled WGS sequence"/>
</dbReference>
<evidence type="ECO:0000313" key="2">
    <source>
        <dbReference type="EMBL" id="SEU03269.1"/>
    </source>
</evidence>
<dbReference type="AlphaFoldDB" id="A0A1G6YFI8"/>
<reference evidence="3 4" key="2">
    <citation type="submission" date="2016-10" db="EMBL/GenBank/DDBJ databases">
        <authorList>
            <person name="Varghese N."/>
            <person name="Submissions S."/>
        </authorList>
    </citation>
    <scope>NUCLEOTIDE SEQUENCE [LARGE SCALE GENOMIC DNA]</scope>
    <source>
        <strain evidence="1 4">CDM_1</strain>
        <strain evidence="3">CDM_6</strain>
    </source>
</reference>
<accession>A0A1G6YFI8</accession>
<organism evidence="1 4">
    <name type="scientific">Natrinema hispanicum</name>
    <dbReference type="NCBI Taxonomy" id="392421"/>
    <lineage>
        <taxon>Archaea</taxon>
        <taxon>Methanobacteriati</taxon>
        <taxon>Methanobacteriota</taxon>
        <taxon>Stenosarchaea group</taxon>
        <taxon>Halobacteria</taxon>
        <taxon>Halobacteriales</taxon>
        <taxon>Natrialbaceae</taxon>
        <taxon>Natrinema</taxon>
    </lineage>
</organism>
<proteinExistence type="predicted"/>
<dbReference type="Proteomes" id="UP000324021">
    <property type="component" value="Unassembled WGS sequence"/>
</dbReference>
<gene>
    <name evidence="2" type="ORF">SAMN04488694_12926</name>
    <name evidence="1" type="ORF">SAMN05192552_10645</name>
</gene>
<evidence type="ECO:0000313" key="3">
    <source>
        <dbReference type="Proteomes" id="UP000199320"/>
    </source>
</evidence>
<reference evidence="2" key="1">
    <citation type="submission" date="2016-10" db="EMBL/GenBank/DDBJ databases">
        <authorList>
            <person name="de Groot N.N."/>
        </authorList>
    </citation>
    <scope>NUCLEOTIDE SEQUENCE [LARGE SCALE GENOMIC DNA]</scope>
    <source>
        <strain evidence="2">CDM_6</strain>
    </source>
</reference>
<dbReference type="EMBL" id="FOIC01000029">
    <property type="protein sequence ID" value="SEU03269.1"/>
    <property type="molecule type" value="Genomic_DNA"/>
</dbReference>
<keyword evidence="3" id="KW-1185">Reference proteome</keyword>
<evidence type="ECO:0000313" key="4">
    <source>
        <dbReference type="Proteomes" id="UP000324021"/>
    </source>
</evidence>
<dbReference type="EMBL" id="FMZP01000064">
    <property type="protein sequence ID" value="SDD88316.1"/>
    <property type="molecule type" value="Genomic_DNA"/>
</dbReference>
<protein>
    <submittedName>
        <fullName evidence="1">Uncharacterized protein</fullName>
    </submittedName>
</protein>
<evidence type="ECO:0000313" key="1">
    <source>
        <dbReference type="EMBL" id="SDD88316.1"/>
    </source>
</evidence>
<sequence length="68" mass="7302">MFARFWVINENGAVVTDEDAIVVATGGVVGASRVRSYQGSVFGCEGAEDRRFVLCVSAGVNAIVEHRR</sequence>